<dbReference type="PIRSF" id="PIRSF004729">
    <property type="entry name" value="MutL"/>
    <property type="match status" value="1"/>
</dbReference>
<keyword evidence="2" id="KW-1185">Reference proteome</keyword>
<dbReference type="NCBIfam" id="TIGR01319">
    <property type="entry name" value="glmL_fam"/>
    <property type="match status" value="1"/>
</dbReference>
<dbReference type="STRING" id="1115515.EV102420_13_01010"/>
<evidence type="ECO:0000313" key="2">
    <source>
        <dbReference type="Proteomes" id="UP000029462"/>
    </source>
</evidence>
<dbReference type="EMBL" id="BBMZ01000013">
    <property type="protein sequence ID" value="GAL58845.1"/>
    <property type="molecule type" value="Genomic_DNA"/>
</dbReference>
<proteinExistence type="predicted"/>
<sequence>MRTVSVDIGSTWTKAALFEIEGDNNLRLLNQAVTPTTTHHLAEGFFTCLHHLLEVANARPLLRRGDVTLKYSSSAKGGLAVAAMGLVPSITLEAAKVTAHSAGAKIAQYYAYTLTPQDIRQLEASPPDILLFAGGTDGGETRYGLNNARLLATSELDCAIVYAGNRDIQHEVQQLLAHKQLTIVDNILPELDSPNPLPARQAICDIFLSRIVKGKGLDVIVDETGETPMPTPWTVYELVKLMSQHDDAWQSFMLIDMGGATTDVYSACASTLSPDTVLHGLPEPFVKRTVEGDLGMRVSAAVVGESTRALIDSLFAMQPELHAAFYRYLNKLASCPDSLPTSPEEHRFDALLAGLCVAYASERHAGTKKTVATSAGTVDLQIGRDLTPVRKVVGSGGWLSRAATFDIHRWLKYRDLDARGNRILLPTQFDYYRDEKGLIPLLANSARLYPQAAALASIHCLTPNPR</sequence>
<accession>A0A090V1T5</accession>
<organism evidence="1 2">
    <name type="scientific">Pseudescherichia vulneris NBRC 102420</name>
    <dbReference type="NCBI Taxonomy" id="1115515"/>
    <lineage>
        <taxon>Bacteria</taxon>
        <taxon>Pseudomonadati</taxon>
        <taxon>Pseudomonadota</taxon>
        <taxon>Gammaproteobacteria</taxon>
        <taxon>Enterobacterales</taxon>
        <taxon>Enterobacteriaceae</taxon>
        <taxon>Pseudescherichia</taxon>
    </lineage>
</organism>
<gene>
    <name evidence="1" type="ORF">EV102420_13_01010</name>
</gene>
<dbReference type="Pfam" id="PF13941">
    <property type="entry name" value="MutL"/>
    <property type="match status" value="1"/>
</dbReference>
<name>A0A090V1T5_PSEVU</name>
<dbReference type="AlphaFoldDB" id="A0A090V1T5"/>
<protein>
    <recommendedName>
        <fullName evidence="3">Glutamate mutase</fullName>
    </recommendedName>
</protein>
<evidence type="ECO:0000313" key="1">
    <source>
        <dbReference type="EMBL" id="GAL58845.1"/>
    </source>
</evidence>
<dbReference type="InterPro" id="IPR006230">
    <property type="entry name" value="MutL"/>
</dbReference>
<evidence type="ECO:0008006" key="3">
    <source>
        <dbReference type="Google" id="ProtNLM"/>
    </source>
</evidence>
<dbReference type="NCBIfam" id="NF040745">
    <property type="entry name" value="accessory_GlmL"/>
    <property type="match status" value="1"/>
</dbReference>
<comment type="caution">
    <text evidence="1">The sequence shown here is derived from an EMBL/GenBank/DDBJ whole genome shotgun (WGS) entry which is preliminary data.</text>
</comment>
<dbReference type="Proteomes" id="UP000029462">
    <property type="component" value="Unassembled WGS sequence"/>
</dbReference>
<dbReference type="OrthoDB" id="9769453at2"/>
<reference evidence="1 2" key="1">
    <citation type="submission" date="2014-09" db="EMBL/GenBank/DDBJ databases">
        <title>Whole genome shotgun sequence of Escherichia vulneris NBRC 102420.</title>
        <authorList>
            <person name="Yoshida Y."/>
            <person name="Hosoyama A."/>
            <person name="Tsuchikane K."/>
            <person name="Ohji S."/>
            <person name="Ichikawa N."/>
            <person name="Kimura A."/>
            <person name="Yamazoe A."/>
            <person name="Ezaki T."/>
            <person name="Fujita N."/>
        </authorList>
    </citation>
    <scope>NUCLEOTIDE SEQUENCE [LARGE SCALE GENOMIC DNA]</scope>
    <source>
        <strain evidence="1 2">NBRC 102420</strain>
    </source>
</reference>
<dbReference type="RefSeq" id="WP_042392162.1">
    <property type="nucleotide sequence ID" value="NZ_BBMZ01000013.1"/>
</dbReference>
<dbReference type="eggNOG" id="COG0849">
    <property type="taxonomic scope" value="Bacteria"/>
</dbReference>